<keyword evidence="2" id="KW-0325">Glycoprotein</keyword>
<dbReference type="PANTHER" id="PTHR13234:SF48">
    <property type="entry name" value="GAMMA INTERFERON RESPONSIVE LYSOSOMAL THIOL (GILT) REDUCTASE FAMILY PROTEIN"/>
    <property type="match status" value="1"/>
</dbReference>
<dbReference type="PANTHER" id="PTHR13234">
    <property type="entry name" value="GAMMA-INTERFERON INDUCIBLE LYSOSOMAL THIOL REDUCTASE GILT"/>
    <property type="match status" value="1"/>
</dbReference>
<comment type="similarity">
    <text evidence="1">Belongs to the GILT family.</text>
</comment>
<dbReference type="GO" id="GO:0016671">
    <property type="term" value="F:oxidoreductase activity, acting on a sulfur group of donors, disulfide as acceptor"/>
    <property type="evidence" value="ECO:0007669"/>
    <property type="project" value="InterPro"/>
</dbReference>
<evidence type="ECO:0000256" key="2">
    <source>
        <dbReference type="ARBA" id="ARBA00023180"/>
    </source>
</evidence>
<proteinExistence type="inferred from homology"/>
<evidence type="ECO:0000256" key="1">
    <source>
        <dbReference type="ARBA" id="ARBA00005679"/>
    </source>
</evidence>
<gene>
    <name evidence="4" type="ORF">RJ641_028573</name>
</gene>
<organism evidence="4 5">
    <name type="scientific">Dillenia turbinata</name>
    <dbReference type="NCBI Taxonomy" id="194707"/>
    <lineage>
        <taxon>Eukaryota</taxon>
        <taxon>Viridiplantae</taxon>
        <taxon>Streptophyta</taxon>
        <taxon>Embryophyta</taxon>
        <taxon>Tracheophyta</taxon>
        <taxon>Spermatophyta</taxon>
        <taxon>Magnoliopsida</taxon>
        <taxon>eudicotyledons</taxon>
        <taxon>Gunneridae</taxon>
        <taxon>Pentapetalae</taxon>
        <taxon>Dilleniales</taxon>
        <taxon>Dilleniaceae</taxon>
        <taxon>Dillenia</taxon>
    </lineage>
</organism>
<feature type="chain" id="PRO_5043034122" evidence="3">
    <location>
        <begin position="27"/>
        <end position="244"/>
    </location>
</feature>
<reference evidence="4 5" key="1">
    <citation type="submission" date="2023-12" db="EMBL/GenBank/DDBJ databases">
        <title>A high-quality genome assembly for Dillenia turbinata (Dilleniales).</title>
        <authorList>
            <person name="Chanderbali A."/>
        </authorList>
    </citation>
    <scope>NUCLEOTIDE SEQUENCE [LARGE SCALE GENOMIC DNA]</scope>
    <source>
        <strain evidence="4">LSX21</strain>
        <tissue evidence="4">Leaf</tissue>
    </source>
</reference>
<feature type="signal peptide" evidence="3">
    <location>
        <begin position="1"/>
        <end position="26"/>
    </location>
</feature>
<evidence type="ECO:0000313" key="5">
    <source>
        <dbReference type="Proteomes" id="UP001370490"/>
    </source>
</evidence>
<dbReference type="AlphaFoldDB" id="A0AAN8W8A8"/>
<comment type="caution">
    <text evidence="4">The sequence shown here is derived from an EMBL/GenBank/DDBJ whole genome shotgun (WGS) entry which is preliminary data.</text>
</comment>
<protein>
    <submittedName>
        <fullName evidence="4">Gamma interferon inducible lysosomal thiol reductase GILT</fullName>
    </submittedName>
</protein>
<keyword evidence="5" id="KW-1185">Reference proteome</keyword>
<evidence type="ECO:0000313" key="4">
    <source>
        <dbReference type="EMBL" id="KAK6943196.1"/>
    </source>
</evidence>
<dbReference type="EMBL" id="JBAMMX010000004">
    <property type="protein sequence ID" value="KAK6943196.1"/>
    <property type="molecule type" value="Genomic_DNA"/>
</dbReference>
<evidence type="ECO:0000256" key="3">
    <source>
        <dbReference type="SAM" id="SignalP"/>
    </source>
</evidence>
<accession>A0AAN8W8A8</accession>
<dbReference type="InterPro" id="IPR004911">
    <property type="entry name" value="Interferon-induced_GILT"/>
</dbReference>
<sequence>MGSHMLSPCIAFSLMLFAMVVSHCSSSPTDNPRHLSSVQNFQKVDLTLYYESLCPACTEFISHSFLDVITEHLMPIVNLKLVPWGNARLFSDGSFACQHGPDECFLNTVEACIINFHPRPSRQLRIIHCIEALVQQGQYHQWASCLGDSYAPVLDCYNSGLGKTLEQQYGVETLQLIPPHRYTPWVVVNGQPLEENYGQFIAYVCKAYKGPSPPAVCKSATAMKELASDIEKVHEVCYASDRRT</sequence>
<dbReference type="Pfam" id="PF03227">
    <property type="entry name" value="GILT"/>
    <property type="match status" value="1"/>
</dbReference>
<dbReference type="Proteomes" id="UP001370490">
    <property type="component" value="Unassembled WGS sequence"/>
</dbReference>
<name>A0AAN8W8A8_9MAGN</name>
<keyword evidence="3" id="KW-0732">Signal</keyword>